<feature type="domain" description="Fumarylacetoacetase-like C-terminal" evidence="3">
    <location>
        <begin position="28"/>
        <end position="228"/>
    </location>
</feature>
<name>A0A1C2EFI4_9PSED</name>
<dbReference type="GO" id="GO:0018773">
    <property type="term" value="F:acetylpyruvate hydrolase activity"/>
    <property type="evidence" value="ECO:0007669"/>
    <property type="project" value="TreeGrafter"/>
</dbReference>
<sequence length="229" mass="24672">MTEFVIAPVATPSLAVAGTSGRFPIRRVFCVGRNYSDHAREMGHDPDREPPFFFMKPADAVVPAEGRIAYPPLTEDLHHEIELVVAIGKDGVNIDPQDALAHVWGYGVGLDLTRRDLQAQAKKMGRPWEWAKAFDASAPATPLRPVSEIGHPEAGAIWLDINGERRQRGDLSDQIWAVRDVIAHLSQSVGIKAGDLIYTGTPAGVGALQRGDVLTAGIEGIAELSVTIG</sequence>
<comment type="caution">
    <text evidence="4">The sequence shown here is derived from an EMBL/GenBank/DDBJ whole genome shotgun (WGS) entry which is preliminary data.</text>
</comment>
<organism evidence="4 5">
    <name type="scientific">Pseudomonas graminis</name>
    <dbReference type="NCBI Taxonomy" id="158627"/>
    <lineage>
        <taxon>Bacteria</taxon>
        <taxon>Pseudomonadati</taxon>
        <taxon>Pseudomonadota</taxon>
        <taxon>Gammaproteobacteria</taxon>
        <taxon>Pseudomonadales</taxon>
        <taxon>Pseudomonadaceae</taxon>
        <taxon>Pseudomonas</taxon>
    </lineage>
</organism>
<dbReference type="SUPFAM" id="SSF56529">
    <property type="entry name" value="FAH"/>
    <property type="match status" value="1"/>
</dbReference>
<dbReference type="PANTHER" id="PTHR11820:SF90">
    <property type="entry name" value="FLUTATHIONE S-TRANSFERASE"/>
    <property type="match status" value="1"/>
</dbReference>
<evidence type="ECO:0000256" key="1">
    <source>
        <dbReference type="ARBA" id="ARBA00010715"/>
    </source>
</evidence>
<dbReference type="OrthoDB" id="9805307at2"/>
<evidence type="ECO:0000313" key="5">
    <source>
        <dbReference type="Proteomes" id="UP000095143"/>
    </source>
</evidence>
<keyword evidence="2" id="KW-0479">Metal-binding</keyword>
<dbReference type="InterPro" id="IPR011234">
    <property type="entry name" value="Fumarylacetoacetase-like_C"/>
</dbReference>
<evidence type="ECO:0000313" key="4">
    <source>
        <dbReference type="EMBL" id="OCX25695.1"/>
    </source>
</evidence>
<proteinExistence type="inferred from homology"/>
<dbReference type="Proteomes" id="UP000095143">
    <property type="component" value="Unassembled WGS sequence"/>
</dbReference>
<dbReference type="RefSeq" id="WP_065986237.1">
    <property type="nucleotide sequence ID" value="NZ_MDEN01000047.1"/>
</dbReference>
<dbReference type="PANTHER" id="PTHR11820">
    <property type="entry name" value="ACYLPYRUVASE"/>
    <property type="match status" value="1"/>
</dbReference>
<comment type="similarity">
    <text evidence="1">Belongs to the hydratase/decarboxylase family.</text>
</comment>
<accession>A0A1C2EFI4</accession>
<reference evidence="4 5" key="1">
    <citation type="submission" date="2016-08" db="EMBL/GenBank/DDBJ databases">
        <title>Whole genome sequence of Pseudomonas graminis strain UASWS1507, a potential biological control agent for agriculture.</title>
        <authorList>
            <person name="Crovadore J."/>
            <person name="Calmin G."/>
            <person name="Chablais R."/>
            <person name="Cochard B."/>
            <person name="Lefort F."/>
        </authorList>
    </citation>
    <scope>NUCLEOTIDE SEQUENCE [LARGE SCALE GENOMIC DNA]</scope>
    <source>
        <strain evidence="4 5">UASWS1507</strain>
    </source>
</reference>
<dbReference type="GO" id="GO:0046872">
    <property type="term" value="F:metal ion binding"/>
    <property type="evidence" value="ECO:0007669"/>
    <property type="project" value="UniProtKB-KW"/>
</dbReference>
<dbReference type="AlphaFoldDB" id="A0A1C2EFI4"/>
<dbReference type="Gene3D" id="3.90.850.10">
    <property type="entry name" value="Fumarylacetoacetase-like, C-terminal domain"/>
    <property type="match status" value="1"/>
</dbReference>
<evidence type="ECO:0000259" key="3">
    <source>
        <dbReference type="Pfam" id="PF01557"/>
    </source>
</evidence>
<keyword evidence="4" id="KW-0378">Hydrolase</keyword>
<dbReference type="InterPro" id="IPR036663">
    <property type="entry name" value="Fumarylacetoacetase_C_sf"/>
</dbReference>
<dbReference type="EMBL" id="MDEN01000047">
    <property type="protein sequence ID" value="OCX25695.1"/>
    <property type="molecule type" value="Genomic_DNA"/>
</dbReference>
<gene>
    <name evidence="4" type="ORF">BBI10_01430</name>
</gene>
<evidence type="ECO:0000256" key="2">
    <source>
        <dbReference type="ARBA" id="ARBA00022723"/>
    </source>
</evidence>
<dbReference type="Pfam" id="PF01557">
    <property type="entry name" value="FAA_hydrolase"/>
    <property type="match status" value="1"/>
</dbReference>
<protein>
    <submittedName>
        <fullName evidence="4">Fumarylacetoacetate hydrolase</fullName>
    </submittedName>
</protein>